<organism evidence="2 3">
    <name type="scientific">Mycena metata</name>
    <dbReference type="NCBI Taxonomy" id="1033252"/>
    <lineage>
        <taxon>Eukaryota</taxon>
        <taxon>Fungi</taxon>
        <taxon>Dikarya</taxon>
        <taxon>Basidiomycota</taxon>
        <taxon>Agaricomycotina</taxon>
        <taxon>Agaricomycetes</taxon>
        <taxon>Agaricomycetidae</taxon>
        <taxon>Agaricales</taxon>
        <taxon>Marasmiineae</taxon>
        <taxon>Mycenaceae</taxon>
        <taxon>Mycena</taxon>
    </lineage>
</organism>
<sequence>MVATIIGCPFETISHSPQSHPPPALHIVYSYQLRGVMVPQCRAAPRARALLPGHEPEPEYGLDCTTRLPLLRAVSAASCPLPPCPARAPGESVSSSYYTATTKSSFSARRTSSSTTTVLYSVPSTTQLHRASARSSGSSSSAAPARTQRTTHHLDPNMAPPHRFLLLIRRTANPSPSCSRCRRKTACTSPATLFPSSSAA</sequence>
<comment type="caution">
    <text evidence="2">The sequence shown here is derived from an EMBL/GenBank/DDBJ whole genome shotgun (WGS) entry which is preliminary data.</text>
</comment>
<reference evidence="2" key="1">
    <citation type="submission" date="2023-03" db="EMBL/GenBank/DDBJ databases">
        <title>Massive genome expansion in bonnet fungi (Mycena s.s.) driven by repeated elements and novel gene families across ecological guilds.</title>
        <authorList>
            <consortium name="Lawrence Berkeley National Laboratory"/>
            <person name="Harder C.B."/>
            <person name="Miyauchi S."/>
            <person name="Viragh M."/>
            <person name="Kuo A."/>
            <person name="Thoen E."/>
            <person name="Andreopoulos B."/>
            <person name="Lu D."/>
            <person name="Skrede I."/>
            <person name="Drula E."/>
            <person name="Henrissat B."/>
            <person name="Morin E."/>
            <person name="Kohler A."/>
            <person name="Barry K."/>
            <person name="LaButti K."/>
            <person name="Morin E."/>
            <person name="Salamov A."/>
            <person name="Lipzen A."/>
            <person name="Mereny Z."/>
            <person name="Hegedus B."/>
            <person name="Baldrian P."/>
            <person name="Stursova M."/>
            <person name="Weitz H."/>
            <person name="Taylor A."/>
            <person name="Grigoriev I.V."/>
            <person name="Nagy L.G."/>
            <person name="Martin F."/>
            <person name="Kauserud H."/>
        </authorList>
    </citation>
    <scope>NUCLEOTIDE SEQUENCE</scope>
    <source>
        <strain evidence="2">CBHHK182m</strain>
    </source>
</reference>
<name>A0AAD7N734_9AGAR</name>
<keyword evidence="3" id="KW-1185">Reference proteome</keyword>
<dbReference type="Proteomes" id="UP001215598">
    <property type="component" value="Unassembled WGS sequence"/>
</dbReference>
<evidence type="ECO:0000313" key="2">
    <source>
        <dbReference type="EMBL" id="KAJ7748432.1"/>
    </source>
</evidence>
<protein>
    <submittedName>
        <fullName evidence="2">Uncharacterized protein</fullName>
    </submittedName>
</protein>
<feature type="compositionally biased region" description="Low complexity" evidence="1">
    <location>
        <begin position="133"/>
        <end position="146"/>
    </location>
</feature>
<evidence type="ECO:0000256" key="1">
    <source>
        <dbReference type="SAM" id="MobiDB-lite"/>
    </source>
</evidence>
<evidence type="ECO:0000313" key="3">
    <source>
        <dbReference type="Proteomes" id="UP001215598"/>
    </source>
</evidence>
<accession>A0AAD7N734</accession>
<dbReference type="EMBL" id="JARKIB010000073">
    <property type="protein sequence ID" value="KAJ7748432.1"/>
    <property type="molecule type" value="Genomic_DNA"/>
</dbReference>
<gene>
    <name evidence="2" type="ORF">B0H16DRAFT_1553408</name>
</gene>
<proteinExistence type="predicted"/>
<feature type="region of interest" description="Disordered" evidence="1">
    <location>
        <begin position="125"/>
        <end position="159"/>
    </location>
</feature>
<feature type="region of interest" description="Disordered" evidence="1">
    <location>
        <begin position="174"/>
        <end position="200"/>
    </location>
</feature>
<feature type="compositionally biased region" description="Polar residues" evidence="1">
    <location>
        <begin position="186"/>
        <end position="200"/>
    </location>
</feature>
<dbReference type="AlphaFoldDB" id="A0AAD7N734"/>